<dbReference type="PaxDb" id="522772-Dacet_0905"/>
<dbReference type="HOGENOM" id="CLU_2316148_0_0_0"/>
<dbReference type="KEGG" id="dap:Dacet_0905"/>
<dbReference type="OrthoDB" id="9798825at2"/>
<dbReference type="eggNOG" id="ENOG50329Y1">
    <property type="taxonomic scope" value="Bacteria"/>
</dbReference>
<gene>
    <name evidence="1" type="ordered locus">Dacet_0905</name>
</gene>
<sequence length="100" mass="12247">MEHRWMLVSEDMTWQEVDLHCEPENCEVYVYKDKKKIQGRKIKENDVTKVVRVKDKVTGDYMDIVDFNEMDRFFELNKVIFKNRVGLHKEVRRYIDFSLK</sequence>
<organism evidence="1 2">
    <name type="scientific">Denitrovibrio acetiphilus (strain DSM 12809 / NBRC 114555 / N2460)</name>
    <dbReference type="NCBI Taxonomy" id="522772"/>
    <lineage>
        <taxon>Bacteria</taxon>
        <taxon>Pseudomonadati</taxon>
        <taxon>Deferribacterota</taxon>
        <taxon>Deferribacteres</taxon>
        <taxon>Deferribacterales</taxon>
        <taxon>Geovibrionaceae</taxon>
        <taxon>Denitrovibrio</taxon>
    </lineage>
</organism>
<reference evidence="1 2" key="1">
    <citation type="journal article" date="2010" name="Stand. Genomic Sci.">
        <title>Complete genome sequence of Denitrovibrio acetiphilus type strain (N2460).</title>
        <authorList>
            <person name="Kiss H."/>
            <person name="Lang E."/>
            <person name="Lapidus A."/>
            <person name="Copeland A."/>
            <person name="Nolan M."/>
            <person name="Glavina Del Rio T."/>
            <person name="Chen F."/>
            <person name="Lucas S."/>
            <person name="Tice H."/>
            <person name="Cheng J.F."/>
            <person name="Han C."/>
            <person name="Goodwin L."/>
            <person name="Pitluck S."/>
            <person name="Liolios K."/>
            <person name="Pati A."/>
            <person name="Ivanova N."/>
            <person name="Mavromatis K."/>
            <person name="Chen A."/>
            <person name="Palaniappan K."/>
            <person name="Land M."/>
            <person name="Hauser L."/>
            <person name="Chang Y.J."/>
            <person name="Jeffries C.D."/>
            <person name="Detter J.C."/>
            <person name="Brettin T."/>
            <person name="Spring S."/>
            <person name="Rohde M."/>
            <person name="Goker M."/>
            <person name="Woyke T."/>
            <person name="Bristow J."/>
            <person name="Eisen J.A."/>
            <person name="Markowitz V."/>
            <person name="Hugenholtz P."/>
            <person name="Kyrpides N.C."/>
            <person name="Klenk H.P."/>
        </authorList>
    </citation>
    <scope>NUCLEOTIDE SEQUENCE [LARGE SCALE GENOMIC DNA]</scope>
    <source>
        <strain evidence="2">DSM 12809 / NBRC 114555 / N2460</strain>
    </source>
</reference>
<name>D4H638_DENA2</name>
<dbReference type="InParanoid" id="D4H638"/>
<evidence type="ECO:0000313" key="2">
    <source>
        <dbReference type="Proteomes" id="UP000002012"/>
    </source>
</evidence>
<proteinExistence type="predicted"/>
<accession>D4H638</accession>
<keyword evidence="2" id="KW-1185">Reference proteome</keyword>
<protein>
    <submittedName>
        <fullName evidence="1">Uncharacterized protein</fullName>
    </submittedName>
</protein>
<evidence type="ECO:0000313" key="1">
    <source>
        <dbReference type="EMBL" id="ADD67684.1"/>
    </source>
</evidence>
<dbReference type="Proteomes" id="UP000002012">
    <property type="component" value="Chromosome"/>
</dbReference>
<dbReference type="AlphaFoldDB" id="D4H638"/>
<dbReference type="STRING" id="522772.Dacet_0905"/>
<dbReference type="EMBL" id="CP001968">
    <property type="protein sequence ID" value="ADD67684.1"/>
    <property type="molecule type" value="Genomic_DNA"/>
</dbReference>